<dbReference type="InterPro" id="IPR036236">
    <property type="entry name" value="Znf_C2H2_sf"/>
</dbReference>
<dbReference type="GO" id="GO:0000981">
    <property type="term" value="F:DNA-binding transcription factor activity, RNA polymerase II-specific"/>
    <property type="evidence" value="ECO:0007669"/>
    <property type="project" value="TreeGrafter"/>
</dbReference>
<feature type="domain" description="C2H2-type" evidence="8">
    <location>
        <begin position="648"/>
        <end position="675"/>
    </location>
</feature>
<evidence type="ECO:0000256" key="1">
    <source>
        <dbReference type="ARBA" id="ARBA00022723"/>
    </source>
</evidence>
<protein>
    <recommendedName>
        <fullName evidence="8">C2H2-type domain-containing protein</fullName>
    </recommendedName>
</protein>
<dbReference type="PANTHER" id="PTHR23235:SF120">
    <property type="entry name" value="KRUPPEL-LIKE FACTOR 15"/>
    <property type="match status" value="1"/>
</dbReference>
<dbReference type="GO" id="GO:0000978">
    <property type="term" value="F:RNA polymerase II cis-regulatory region sequence-specific DNA binding"/>
    <property type="evidence" value="ECO:0007669"/>
    <property type="project" value="TreeGrafter"/>
</dbReference>
<dbReference type="InterPro" id="IPR013087">
    <property type="entry name" value="Znf_C2H2_type"/>
</dbReference>
<organism evidence="9 10">
    <name type="scientific">Neocallimastix californiae</name>
    <dbReference type="NCBI Taxonomy" id="1754190"/>
    <lineage>
        <taxon>Eukaryota</taxon>
        <taxon>Fungi</taxon>
        <taxon>Fungi incertae sedis</taxon>
        <taxon>Chytridiomycota</taxon>
        <taxon>Chytridiomycota incertae sedis</taxon>
        <taxon>Neocallimastigomycetes</taxon>
        <taxon>Neocallimastigales</taxon>
        <taxon>Neocallimastigaceae</taxon>
        <taxon>Neocallimastix</taxon>
    </lineage>
</organism>
<keyword evidence="4" id="KW-0862">Zinc</keyword>
<dbReference type="Pfam" id="PF00096">
    <property type="entry name" value="zf-C2H2"/>
    <property type="match status" value="1"/>
</dbReference>
<keyword evidence="6" id="KW-0804">Transcription</keyword>
<dbReference type="AlphaFoldDB" id="A0A1Y2CD72"/>
<dbReference type="PANTHER" id="PTHR23235">
    <property type="entry name" value="KRUEPPEL-LIKE TRANSCRIPTION FACTOR"/>
    <property type="match status" value="1"/>
</dbReference>
<keyword evidence="5" id="KW-0805">Transcription regulation</keyword>
<gene>
    <name evidence="9" type="ORF">LY90DRAFT_509557</name>
</gene>
<evidence type="ECO:0000256" key="4">
    <source>
        <dbReference type="ARBA" id="ARBA00022833"/>
    </source>
</evidence>
<keyword evidence="10" id="KW-1185">Reference proteome</keyword>
<evidence type="ECO:0000256" key="2">
    <source>
        <dbReference type="ARBA" id="ARBA00022737"/>
    </source>
</evidence>
<keyword evidence="3 7" id="KW-0863">Zinc-finger</keyword>
<dbReference type="SUPFAM" id="SSF57667">
    <property type="entry name" value="beta-beta-alpha zinc fingers"/>
    <property type="match status" value="2"/>
</dbReference>
<dbReference type="PROSITE" id="PS00028">
    <property type="entry name" value="ZINC_FINGER_C2H2_1"/>
    <property type="match status" value="2"/>
</dbReference>
<keyword evidence="2" id="KW-0677">Repeat</keyword>
<reference evidence="9 10" key="1">
    <citation type="submission" date="2016-08" db="EMBL/GenBank/DDBJ databases">
        <title>A Parts List for Fungal Cellulosomes Revealed by Comparative Genomics.</title>
        <authorList>
            <consortium name="DOE Joint Genome Institute"/>
            <person name="Haitjema C.H."/>
            <person name="Gilmore S.P."/>
            <person name="Henske J.K."/>
            <person name="Solomon K.V."/>
            <person name="De Groot R."/>
            <person name="Kuo A."/>
            <person name="Mondo S.J."/>
            <person name="Salamov A.A."/>
            <person name="Labutti K."/>
            <person name="Zhao Z."/>
            <person name="Chiniquy J."/>
            <person name="Barry K."/>
            <person name="Brewer H.M."/>
            <person name="Purvine S.O."/>
            <person name="Wright A.T."/>
            <person name="Boxma B."/>
            <person name="Van Alen T."/>
            <person name="Hackstein J.H."/>
            <person name="Baker S.E."/>
            <person name="Grigoriev I.V."/>
            <person name="O'Malley M.A."/>
        </authorList>
    </citation>
    <scope>NUCLEOTIDE SEQUENCE [LARGE SCALE GENOMIC DNA]</scope>
    <source>
        <strain evidence="9 10">G1</strain>
    </source>
</reference>
<proteinExistence type="predicted"/>
<dbReference type="PROSITE" id="PS50157">
    <property type="entry name" value="ZINC_FINGER_C2H2_2"/>
    <property type="match status" value="3"/>
</dbReference>
<accession>A0A1Y2CD72</accession>
<sequence>MSSLSPQISSFSNPFSISSDSFDISLDLNQSIPNIMNSGNDILMNDPNGFVSKSALFYPGAETIMSEKKVGGEPLKQYFSALVNGSDGTNVLPLPDKKITYGIYNVAYRENNCTTPETKDFQVPELSNGVTVTTTPPSSTFIQQTLTREYCNPQRTNVNNAFPPSPVSPKFRTMVSNSPYSYIDSNVTLTPGSRNEGSTPVSSLTYNGSILSNNSIVDDDACNQSNYENNTSKNTTYYYNTNPQMNHTQTNFFSNINNQRNINMNLQQQQQQTATTTISPQSFQPQNLYYINVNGQWKLQNPHENSCFYARRKQELRQFYYFIINVIILNSPVPLQKVKVETNQISKLVSSTNSQSSPIFNQVMIPQDSNNSKDVKLSFQYPTNYQVQVSLQQPQTNAQAGRISPAGVADINYGQNNNANASLPQVIVHSNTSVQQIIVQPATQQLVYQPNANATTTTTVTPLVSNNNLNMNGFVIQQQQQQQQSMEPIQQEYGASIKKESFSSNTMINETKIKEEPKVITPLSSPLMEESVEKNIITINLANYKPINSHLENYKNNKPAVLKFIPVKTKNSSISKRKVDGNRIMKNSASVYKCDVCQKEFLKYYQMKSHLRTHMTEKPFKCEYCTRAFCRKHDLARHVRIHTGDTPYICSNCFKGFARSDACTRHVRQNLCKRNIINYNPDTKDVKVAI</sequence>
<dbReference type="GO" id="GO:0008270">
    <property type="term" value="F:zinc ion binding"/>
    <property type="evidence" value="ECO:0007669"/>
    <property type="project" value="UniProtKB-KW"/>
</dbReference>
<feature type="domain" description="C2H2-type" evidence="8">
    <location>
        <begin position="620"/>
        <end position="647"/>
    </location>
</feature>
<dbReference type="FunFam" id="3.30.160.60:FF:000032">
    <property type="entry name" value="Krueppel-like factor 4"/>
    <property type="match status" value="1"/>
</dbReference>
<evidence type="ECO:0000256" key="7">
    <source>
        <dbReference type="PROSITE-ProRule" id="PRU00042"/>
    </source>
</evidence>
<name>A0A1Y2CD72_9FUNG</name>
<evidence type="ECO:0000313" key="10">
    <source>
        <dbReference type="Proteomes" id="UP000193920"/>
    </source>
</evidence>
<dbReference type="STRING" id="1754190.A0A1Y2CD72"/>
<evidence type="ECO:0000313" key="9">
    <source>
        <dbReference type="EMBL" id="ORY45000.1"/>
    </source>
</evidence>
<dbReference type="Proteomes" id="UP000193920">
    <property type="component" value="Unassembled WGS sequence"/>
</dbReference>
<dbReference type="SMART" id="SM00355">
    <property type="entry name" value="ZnF_C2H2"/>
    <property type="match status" value="3"/>
</dbReference>
<feature type="domain" description="C2H2-type" evidence="8">
    <location>
        <begin position="592"/>
        <end position="619"/>
    </location>
</feature>
<evidence type="ECO:0000256" key="5">
    <source>
        <dbReference type="ARBA" id="ARBA00023015"/>
    </source>
</evidence>
<comment type="caution">
    <text evidence="9">The sequence shown here is derived from an EMBL/GenBank/DDBJ whole genome shotgun (WGS) entry which is preliminary data.</text>
</comment>
<evidence type="ECO:0000256" key="6">
    <source>
        <dbReference type="ARBA" id="ARBA00023163"/>
    </source>
</evidence>
<dbReference type="Gene3D" id="3.30.160.60">
    <property type="entry name" value="Classic Zinc Finger"/>
    <property type="match status" value="3"/>
</dbReference>
<dbReference type="EMBL" id="MCOG01000112">
    <property type="protein sequence ID" value="ORY45000.1"/>
    <property type="molecule type" value="Genomic_DNA"/>
</dbReference>
<evidence type="ECO:0000256" key="3">
    <source>
        <dbReference type="ARBA" id="ARBA00022771"/>
    </source>
</evidence>
<keyword evidence="1" id="KW-0479">Metal-binding</keyword>
<evidence type="ECO:0000259" key="8">
    <source>
        <dbReference type="PROSITE" id="PS50157"/>
    </source>
</evidence>
<dbReference type="OrthoDB" id="8922241at2759"/>